<dbReference type="KEGG" id="svp:Pan189_04690"/>
<dbReference type="SMART" id="SM00382">
    <property type="entry name" value="AAA"/>
    <property type="match status" value="1"/>
</dbReference>
<dbReference type="PROSITE" id="PS50893">
    <property type="entry name" value="ABC_TRANSPORTER_2"/>
    <property type="match status" value="1"/>
</dbReference>
<dbReference type="GO" id="GO:0005524">
    <property type="term" value="F:ATP binding"/>
    <property type="evidence" value="ECO:0007669"/>
    <property type="project" value="UniProtKB-KW"/>
</dbReference>
<dbReference type="InterPro" id="IPR027417">
    <property type="entry name" value="P-loop_NTPase"/>
</dbReference>
<keyword evidence="6" id="KW-1185">Reference proteome</keyword>
<organism evidence="5 6">
    <name type="scientific">Stratiformator vulcanicus</name>
    <dbReference type="NCBI Taxonomy" id="2527980"/>
    <lineage>
        <taxon>Bacteria</taxon>
        <taxon>Pseudomonadati</taxon>
        <taxon>Planctomycetota</taxon>
        <taxon>Planctomycetia</taxon>
        <taxon>Planctomycetales</taxon>
        <taxon>Planctomycetaceae</taxon>
        <taxon>Stratiformator</taxon>
    </lineage>
</organism>
<dbReference type="InterPro" id="IPR003593">
    <property type="entry name" value="AAA+_ATPase"/>
</dbReference>
<sequence>MQINVSYPTLPKVPSSHASLVMDHFGLTFDTAEHVVARDLHLPIEPGQIVAFTGPSGSGKSSLLRTAAAELDGVINAATIELPDTLVCDALGLPFEKAVELLSLVGLSEPRLMLRTPAELSDGQRFRFRIAAAFAQKPQWIVIDEFTATLDRTLAKVIAFNVRRLSEKQGIGFLVATTHEDIAEDLTPDLHVRCDLDGEPVISTNLETNSELIAATASRHSRPSIHEGDRTRAPRGAGCSKRISFADRCVITTGSRLDWPYFTRWHYRSHNLGSVRFVTVLWHDDRPIGICVFASPPLSLAQRNRFFRRKSRWSRLGLRVLNRQLVHLSRVVLHPTYRGAGLAAAFVRQSCEAVPFPWVETLAAMGNINPLFERAGFTRVGSSTTTNSDRRRHSAIYGSPTKRHGPASKQKRLLSQESHIKSRFAAPVYYVFDNRSEFERRRSAGRTAE</sequence>
<evidence type="ECO:0000256" key="3">
    <source>
        <dbReference type="SAM" id="MobiDB-lite"/>
    </source>
</evidence>
<feature type="region of interest" description="Disordered" evidence="3">
    <location>
        <begin position="382"/>
        <end position="414"/>
    </location>
</feature>
<dbReference type="SUPFAM" id="SSF55729">
    <property type="entry name" value="Acyl-CoA N-acyltransferases (Nat)"/>
    <property type="match status" value="1"/>
</dbReference>
<accession>A0A517QWZ2</accession>
<dbReference type="PANTHER" id="PTHR24220">
    <property type="entry name" value="IMPORT ATP-BINDING PROTEIN"/>
    <property type="match status" value="1"/>
</dbReference>
<dbReference type="Gene3D" id="3.40.630.30">
    <property type="match status" value="1"/>
</dbReference>
<keyword evidence="5" id="KW-0449">Lipoprotein</keyword>
<dbReference type="GO" id="GO:0022857">
    <property type="term" value="F:transmembrane transporter activity"/>
    <property type="evidence" value="ECO:0007669"/>
    <property type="project" value="TreeGrafter"/>
</dbReference>
<reference evidence="5 6" key="1">
    <citation type="submission" date="2019-02" db="EMBL/GenBank/DDBJ databases">
        <title>Deep-cultivation of Planctomycetes and their phenomic and genomic characterization uncovers novel biology.</title>
        <authorList>
            <person name="Wiegand S."/>
            <person name="Jogler M."/>
            <person name="Boedeker C."/>
            <person name="Pinto D."/>
            <person name="Vollmers J."/>
            <person name="Rivas-Marin E."/>
            <person name="Kohn T."/>
            <person name="Peeters S.H."/>
            <person name="Heuer A."/>
            <person name="Rast P."/>
            <person name="Oberbeckmann S."/>
            <person name="Bunk B."/>
            <person name="Jeske O."/>
            <person name="Meyerdierks A."/>
            <person name="Storesund J.E."/>
            <person name="Kallscheuer N."/>
            <person name="Luecker S."/>
            <person name="Lage O.M."/>
            <person name="Pohl T."/>
            <person name="Merkel B.J."/>
            <person name="Hornburger P."/>
            <person name="Mueller R.-W."/>
            <person name="Bruemmer F."/>
            <person name="Labrenz M."/>
            <person name="Spormann A.M."/>
            <person name="Op den Camp H."/>
            <person name="Overmann J."/>
            <person name="Amann R."/>
            <person name="Jetten M.S.M."/>
            <person name="Mascher T."/>
            <person name="Medema M.H."/>
            <person name="Devos D.P."/>
            <person name="Kaster A.-K."/>
            <person name="Ovreas L."/>
            <person name="Rohde M."/>
            <person name="Galperin M.Y."/>
            <person name="Jogler C."/>
        </authorList>
    </citation>
    <scope>NUCLEOTIDE SEQUENCE [LARGE SCALE GENOMIC DNA]</scope>
    <source>
        <strain evidence="5 6">Pan189</strain>
    </source>
</reference>
<name>A0A517QWZ2_9PLAN</name>
<keyword evidence="2 5" id="KW-0067">ATP-binding</keyword>
<dbReference type="SUPFAM" id="SSF52540">
    <property type="entry name" value="P-loop containing nucleoside triphosphate hydrolases"/>
    <property type="match status" value="1"/>
</dbReference>
<dbReference type="InterPro" id="IPR016181">
    <property type="entry name" value="Acyl_CoA_acyltransferase"/>
</dbReference>
<evidence type="ECO:0000259" key="4">
    <source>
        <dbReference type="PROSITE" id="PS50893"/>
    </source>
</evidence>
<evidence type="ECO:0000313" key="5">
    <source>
        <dbReference type="EMBL" id="QDT36114.1"/>
    </source>
</evidence>
<protein>
    <submittedName>
        <fullName evidence="5">Lipoprotein-releasing system ATP-binding protein LolD</fullName>
        <ecNumber evidence="5">3.6.3.-</ecNumber>
    </submittedName>
</protein>
<dbReference type="OrthoDB" id="288530at2"/>
<dbReference type="EC" id="3.6.3.-" evidence="5"/>
<proteinExistence type="predicted"/>
<dbReference type="RefSeq" id="WP_145362344.1">
    <property type="nucleotide sequence ID" value="NZ_CP036268.1"/>
</dbReference>
<evidence type="ECO:0000313" key="6">
    <source>
        <dbReference type="Proteomes" id="UP000317318"/>
    </source>
</evidence>
<dbReference type="Proteomes" id="UP000317318">
    <property type="component" value="Chromosome"/>
</dbReference>
<evidence type="ECO:0000256" key="1">
    <source>
        <dbReference type="ARBA" id="ARBA00022741"/>
    </source>
</evidence>
<evidence type="ECO:0000256" key="2">
    <source>
        <dbReference type="ARBA" id="ARBA00022840"/>
    </source>
</evidence>
<gene>
    <name evidence="5" type="primary">lolD_1</name>
    <name evidence="5" type="ORF">Pan189_04690</name>
</gene>
<dbReference type="GO" id="GO:0016887">
    <property type="term" value="F:ATP hydrolysis activity"/>
    <property type="evidence" value="ECO:0007669"/>
    <property type="project" value="InterPro"/>
</dbReference>
<dbReference type="Gene3D" id="3.40.50.300">
    <property type="entry name" value="P-loop containing nucleotide triphosphate hydrolases"/>
    <property type="match status" value="2"/>
</dbReference>
<feature type="domain" description="ABC transporter" evidence="4">
    <location>
        <begin position="22"/>
        <end position="222"/>
    </location>
</feature>
<dbReference type="EMBL" id="CP036268">
    <property type="protein sequence ID" value="QDT36114.1"/>
    <property type="molecule type" value="Genomic_DNA"/>
</dbReference>
<keyword evidence="1" id="KW-0547">Nucleotide-binding</keyword>
<dbReference type="InterPro" id="IPR015854">
    <property type="entry name" value="ABC_transpr_LolD-like"/>
</dbReference>
<dbReference type="Pfam" id="PF00005">
    <property type="entry name" value="ABC_tran"/>
    <property type="match status" value="1"/>
</dbReference>
<dbReference type="GO" id="GO:0005886">
    <property type="term" value="C:plasma membrane"/>
    <property type="evidence" value="ECO:0007669"/>
    <property type="project" value="TreeGrafter"/>
</dbReference>
<feature type="compositionally biased region" description="Basic residues" evidence="3">
    <location>
        <begin position="401"/>
        <end position="412"/>
    </location>
</feature>
<dbReference type="AlphaFoldDB" id="A0A517QWZ2"/>
<keyword evidence="5" id="KW-0378">Hydrolase</keyword>
<dbReference type="InterPro" id="IPR003439">
    <property type="entry name" value="ABC_transporter-like_ATP-bd"/>
</dbReference>